<keyword evidence="2" id="KW-0732">Signal</keyword>
<sequence>MRTFLGKCYVLGCLIVLGNYAFAKAQQSSTATTTSLSIEQPLKITAATSRTQLFEAIERLENDHGIKASLTNYSKDGDLIIHLGLRILDKTGVTRRWEQMANDGIPDLCIYVSGDNKLESLVNCNEVVTSAIANIKKEEAVVEMPAIAAPISTTATISRMAGNENSTQKNTDLSKTARATVKEAIAPDVQRIDQAIDRKKQQLDGLKKLQDQKLEESQQIKEQNIDARESLRELEKENKRQIAQRNKLKFNNAKEKQRRDSLAAQQARLEKKLLMQQQSLEESRIRQAQLQKELERQEQLIREQGLKNETAQGLKAYRTAINGTTGDEELLRQGYLVFAGEQCLYKVYDGYTIVYDNLGKLLFTINKELGSDYLEGTLRMQRGSFNYQYNDNVLILRDKDGNTVNEQGVPIKNEALFEAGQNLNTETFTITQSSSVRDLQQLQLQVQDTGADFKILEQVRNGMGEITSIKVSLDNNEMKFMQQMGALKIKIIVNNVLSTTKIEQL</sequence>
<name>A0A3S9MXG4_9FLAO</name>
<dbReference type="OrthoDB" id="1143854at2"/>
<dbReference type="KEGG" id="noj:EJ995_06680"/>
<organism evidence="3 4">
    <name type="scientific">Nonlabens ponticola</name>
    <dbReference type="NCBI Taxonomy" id="2496866"/>
    <lineage>
        <taxon>Bacteria</taxon>
        <taxon>Pseudomonadati</taxon>
        <taxon>Bacteroidota</taxon>
        <taxon>Flavobacteriia</taxon>
        <taxon>Flavobacteriales</taxon>
        <taxon>Flavobacteriaceae</taxon>
        <taxon>Nonlabens</taxon>
    </lineage>
</organism>
<evidence type="ECO:0000313" key="4">
    <source>
        <dbReference type="Proteomes" id="UP000279600"/>
    </source>
</evidence>
<evidence type="ECO:0000256" key="1">
    <source>
        <dbReference type="SAM" id="Coils"/>
    </source>
</evidence>
<keyword evidence="4" id="KW-1185">Reference proteome</keyword>
<dbReference type="RefSeq" id="WP_126446860.1">
    <property type="nucleotide sequence ID" value="NZ_CP034549.1"/>
</dbReference>
<protein>
    <submittedName>
        <fullName evidence="3">Uncharacterized protein</fullName>
    </submittedName>
</protein>
<dbReference type="Proteomes" id="UP000279600">
    <property type="component" value="Chromosome"/>
</dbReference>
<feature type="coiled-coil region" evidence="1">
    <location>
        <begin position="189"/>
        <end position="307"/>
    </location>
</feature>
<dbReference type="AlphaFoldDB" id="A0A3S9MXG4"/>
<evidence type="ECO:0000313" key="3">
    <source>
        <dbReference type="EMBL" id="AZQ43931.1"/>
    </source>
</evidence>
<gene>
    <name evidence="3" type="ORF">EJ995_06680</name>
</gene>
<feature type="chain" id="PRO_5019420943" evidence="2">
    <location>
        <begin position="24"/>
        <end position="505"/>
    </location>
</feature>
<proteinExistence type="predicted"/>
<dbReference type="EMBL" id="CP034549">
    <property type="protein sequence ID" value="AZQ43931.1"/>
    <property type="molecule type" value="Genomic_DNA"/>
</dbReference>
<accession>A0A3S9MXG4</accession>
<feature type="signal peptide" evidence="2">
    <location>
        <begin position="1"/>
        <end position="23"/>
    </location>
</feature>
<keyword evidence="1" id="KW-0175">Coiled coil</keyword>
<evidence type="ECO:0000256" key="2">
    <source>
        <dbReference type="SAM" id="SignalP"/>
    </source>
</evidence>
<reference evidence="3 4" key="1">
    <citation type="submission" date="2018-12" db="EMBL/GenBank/DDBJ databases">
        <title>Complete genome of Nonlabens sp. MJ115.</title>
        <authorList>
            <person name="Choi H.S."/>
            <person name="Jung J."/>
        </authorList>
    </citation>
    <scope>NUCLEOTIDE SEQUENCE [LARGE SCALE GENOMIC DNA]</scope>
    <source>
        <strain evidence="3 4">MJ115</strain>
    </source>
</reference>